<name>A0A2T0A7S0_RHOTO</name>
<evidence type="ECO:0000313" key="2">
    <source>
        <dbReference type="EMBL" id="PRQ73956.1"/>
    </source>
</evidence>
<sequence length="162" mass="17693">MPPRCSAGDGTRSDSVRRGADRESDCAAMDDDEGAPVAMLLKPACRGELCCMASLHAVLAVRVLSASLDEGREKSTGPQRRNAALGGWRCCCVRKQWSSPAVLAEHQDQRASRDDVRKKGALTEDDDDGEKIRGRFPRLHKSVQATPEAIRIANNASRYRSK</sequence>
<gene>
    <name evidence="2" type="ORF">AAT19DRAFT_15523</name>
</gene>
<feature type="region of interest" description="Disordered" evidence="1">
    <location>
        <begin position="1"/>
        <end position="27"/>
    </location>
</feature>
<dbReference type="EMBL" id="LCTV02000007">
    <property type="protein sequence ID" value="PRQ73956.1"/>
    <property type="molecule type" value="Genomic_DNA"/>
</dbReference>
<accession>A0A2T0A7S0</accession>
<feature type="region of interest" description="Disordered" evidence="1">
    <location>
        <begin position="101"/>
        <end position="162"/>
    </location>
</feature>
<reference evidence="2 3" key="1">
    <citation type="journal article" date="2018" name="Elife">
        <title>Functional genomics of lipid metabolism in the oleaginous yeast Rhodosporidium toruloides.</title>
        <authorList>
            <person name="Coradetti S.T."/>
            <person name="Pinel D."/>
            <person name="Geiselman G."/>
            <person name="Ito M."/>
            <person name="Mondo S."/>
            <person name="Reilly M.C."/>
            <person name="Cheng Y.F."/>
            <person name="Bauer S."/>
            <person name="Grigoriev I."/>
            <person name="Gladden J.M."/>
            <person name="Simmons B.A."/>
            <person name="Brem R."/>
            <person name="Arkin A.P."/>
            <person name="Skerker J.M."/>
        </authorList>
    </citation>
    <scope>NUCLEOTIDE SEQUENCE [LARGE SCALE GENOMIC DNA]</scope>
    <source>
        <strain evidence="2 3">NBRC 0880</strain>
    </source>
</reference>
<dbReference type="AlphaFoldDB" id="A0A2T0A7S0"/>
<comment type="caution">
    <text evidence="2">The sequence shown here is derived from an EMBL/GenBank/DDBJ whole genome shotgun (WGS) entry which is preliminary data.</text>
</comment>
<feature type="compositionally biased region" description="Basic and acidic residues" evidence="1">
    <location>
        <begin position="105"/>
        <end position="122"/>
    </location>
</feature>
<evidence type="ECO:0000313" key="3">
    <source>
        <dbReference type="Proteomes" id="UP000239560"/>
    </source>
</evidence>
<organism evidence="2 3">
    <name type="scientific">Rhodotorula toruloides</name>
    <name type="common">Yeast</name>
    <name type="synonym">Rhodosporidium toruloides</name>
    <dbReference type="NCBI Taxonomy" id="5286"/>
    <lineage>
        <taxon>Eukaryota</taxon>
        <taxon>Fungi</taxon>
        <taxon>Dikarya</taxon>
        <taxon>Basidiomycota</taxon>
        <taxon>Pucciniomycotina</taxon>
        <taxon>Microbotryomycetes</taxon>
        <taxon>Sporidiobolales</taxon>
        <taxon>Sporidiobolaceae</taxon>
        <taxon>Rhodotorula</taxon>
    </lineage>
</organism>
<evidence type="ECO:0000256" key="1">
    <source>
        <dbReference type="SAM" id="MobiDB-lite"/>
    </source>
</evidence>
<feature type="compositionally biased region" description="Basic and acidic residues" evidence="1">
    <location>
        <begin position="11"/>
        <end position="25"/>
    </location>
</feature>
<protein>
    <submittedName>
        <fullName evidence="2">Uncharacterized protein</fullName>
    </submittedName>
</protein>
<proteinExistence type="predicted"/>
<dbReference type="Proteomes" id="UP000239560">
    <property type="component" value="Unassembled WGS sequence"/>
</dbReference>